<dbReference type="EMBL" id="FUWR01000014">
    <property type="protein sequence ID" value="SKA06305.1"/>
    <property type="molecule type" value="Genomic_DNA"/>
</dbReference>
<dbReference type="InterPro" id="IPR036583">
    <property type="entry name" value="23S_rRNA_IVS_sf"/>
</dbReference>
<dbReference type="PANTHER" id="PTHR38471">
    <property type="entry name" value="FOUR HELIX BUNDLE PROTEIN"/>
    <property type="match status" value="1"/>
</dbReference>
<keyword evidence="2" id="KW-1185">Reference proteome</keyword>
<dbReference type="PANTHER" id="PTHR38471:SF2">
    <property type="entry name" value="FOUR HELIX BUNDLE PROTEIN"/>
    <property type="match status" value="1"/>
</dbReference>
<proteinExistence type="predicted"/>
<dbReference type="AlphaFoldDB" id="A0A1T4QRI0"/>
<dbReference type="Proteomes" id="UP000190102">
    <property type="component" value="Unassembled WGS sequence"/>
</dbReference>
<reference evidence="2" key="1">
    <citation type="submission" date="2017-02" db="EMBL/GenBank/DDBJ databases">
        <authorList>
            <person name="Varghese N."/>
            <person name="Submissions S."/>
        </authorList>
    </citation>
    <scope>NUCLEOTIDE SEQUENCE [LARGE SCALE GENOMIC DNA]</scope>
    <source>
        <strain evidence="2">ATCC BAA-34</strain>
    </source>
</reference>
<dbReference type="NCBIfam" id="TIGR02436">
    <property type="entry name" value="four helix bundle protein"/>
    <property type="match status" value="1"/>
</dbReference>
<dbReference type="OrthoDB" id="285993at2"/>
<dbReference type="InterPro" id="IPR012657">
    <property type="entry name" value="23S_rRNA-intervening_sequence"/>
</dbReference>
<dbReference type="PIRSF" id="PIRSF035652">
    <property type="entry name" value="CHP02436"/>
    <property type="match status" value="1"/>
</dbReference>
<dbReference type="SUPFAM" id="SSF158446">
    <property type="entry name" value="IVS-encoded protein-like"/>
    <property type="match status" value="1"/>
</dbReference>
<protein>
    <submittedName>
        <fullName evidence="1">Four helix bundle protein</fullName>
    </submittedName>
</protein>
<organism evidence="1 2">
    <name type="scientific">Trichlorobacter thiogenes</name>
    <dbReference type="NCBI Taxonomy" id="115783"/>
    <lineage>
        <taxon>Bacteria</taxon>
        <taxon>Pseudomonadati</taxon>
        <taxon>Thermodesulfobacteriota</taxon>
        <taxon>Desulfuromonadia</taxon>
        <taxon>Geobacterales</taxon>
        <taxon>Geobacteraceae</taxon>
        <taxon>Trichlorobacter</taxon>
    </lineage>
</organism>
<accession>A0A1T4QRI0</accession>
<gene>
    <name evidence="1" type="ORF">SAMN02745119_02514</name>
</gene>
<evidence type="ECO:0000313" key="1">
    <source>
        <dbReference type="EMBL" id="SKA06305.1"/>
    </source>
</evidence>
<sequence>MNIQERSFQFACSVVALHRELVKRDATVRLLAGQLLRSGSSIGANLEEATAGQSRADFISKCSIALKEARETHYWLKLLRATDLLSSEEANPLLREANELVAILTTIVKNSKNNR</sequence>
<evidence type="ECO:0000313" key="2">
    <source>
        <dbReference type="Proteomes" id="UP000190102"/>
    </source>
</evidence>
<dbReference type="STRING" id="115783.SAMN02745119_02514"/>
<name>A0A1T4QRI0_9BACT</name>
<dbReference type="Gene3D" id="1.20.1440.60">
    <property type="entry name" value="23S rRNA-intervening sequence"/>
    <property type="match status" value="1"/>
</dbReference>
<dbReference type="Pfam" id="PF05635">
    <property type="entry name" value="23S_rRNA_IVP"/>
    <property type="match status" value="1"/>
</dbReference>
<dbReference type="RefSeq" id="WP_078790773.1">
    <property type="nucleotide sequence ID" value="NZ_FUWR01000014.1"/>
</dbReference>